<organism evidence="7 8">
    <name type="scientific">Cyanomargarita calcarea GSE-NOS-MK-12-04C</name>
    <dbReference type="NCBI Taxonomy" id="2839659"/>
    <lineage>
        <taxon>Bacteria</taxon>
        <taxon>Bacillati</taxon>
        <taxon>Cyanobacteriota</taxon>
        <taxon>Cyanophyceae</taxon>
        <taxon>Nostocales</taxon>
        <taxon>Cyanomargaritaceae</taxon>
        <taxon>Cyanomargarita</taxon>
    </lineage>
</organism>
<dbReference type="Pfam" id="PF04357">
    <property type="entry name" value="TamB"/>
    <property type="match status" value="2"/>
</dbReference>
<accession>A0A951USW6</accession>
<evidence type="ECO:0000256" key="3">
    <source>
        <dbReference type="ARBA" id="ARBA00022989"/>
    </source>
</evidence>
<feature type="domain" description="Translocation and assembly module TamB C-terminal" evidence="6">
    <location>
        <begin position="1501"/>
        <end position="1887"/>
    </location>
</feature>
<dbReference type="EMBL" id="JAHHGZ010000018">
    <property type="protein sequence ID" value="MBW4669118.1"/>
    <property type="molecule type" value="Genomic_DNA"/>
</dbReference>
<name>A0A951USW6_9CYAN</name>
<feature type="transmembrane region" description="Helical" evidence="5">
    <location>
        <begin position="20"/>
        <end position="47"/>
    </location>
</feature>
<feature type="domain" description="Translocation and assembly module TamB C-terminal" evidence="6">
    <location>
        <begin position="210"/>
        <end position="387"/>
    </location>
</feature>
<dbReference type="GO" id="GO:0005886">
    <property type="term" value="C:plasma membrane"/>
    <property type="evidence" value="ECO:0007669"/>
    <property type="project" value="InterPro"/>
</dbReference>
<evidence type="ECO:0000256" key="4">
    <source>
        <dbReference type="ARBA" id="ARBA00023136"/>
    </source>
</evidence>
<evidence type="ECO:0000259" key="6">
    <source>
        <dbReference type="Pfam" id="PF04357"/>
    </source>
</evidence>
<evidence type="ECO:0000256" key="1">
    <source>
        <dbReference type="ARBA" id="ARBA00004167"/>
    </source>
</evidence>
<keyword evidence="2 5" id="KW-0812">Transmembrane</keyword>
<dbReference type="GO" id="GO:0009306">
    <property type="term" value="P:protein secretion"/>
    <property type="evidence" value="ECO:0007669"/>
    <property type="project" value="InterPro"/>
</dbReference>
<comment type="caution">
    <text evidence="7">The sequence shown here is derived from an EMBL/GenBank/DDBJ whole genome shotgun (WGS) entry which is preliminary data.</text>
</comment>
<sequence length="1887" mass="201343">MTNSSKPDECFKSRNNKRLLLLVFKRGSIAASAILLLGIVGGAWRLWTFIQKELAPLASSNLTSTLNRPVELGGVKDFSLSGVRFGASAIPATSTDPDRATIESVEVGFDPLQLLFHRNLKLDVTLVNPDVYIEQDIKGRWLTTSIKQGKPGPIKTDLDKIRFRNGKVILLSRRIEARPTPVAIAQINGTAQIKENNRLIRFDLEGDPINGGILSLAGDLRLRAGNIQEAKLNVKGRDLLAADITRIIKLPLILAAGRAKGDLKIHLRQEQLPLIDGTASIQGVTAQIPRMPLPFVNAQGNLSFQGTETRLDNVSGDYGKIPLVAQGTIDQKAGFKLAAVVPMVTVANAQETLKIKSPVPVAGELKADLQLTGAITKPLLLGTVATLKSAQIDKVDFENIRSKFEFSPALSVVTLENIQGKPKLGGEVTGSGTVKLGQEAQLNFNLAAKNVPGDAIALIYDIKPTFQINTLAATAQLTGSPGNVQTVVQFQAPQATYPATGEVVVAPDSKLSFRNVTLSVKGGRVLAYGNLVNQRFSAVAQARGVQIEPFVDRKQLENVSLKGAEFNGNLILKGTSAPFKLEKIDTKDGGVKIGGGTVAVSNIQLQEQNFSAQLVANGVRLSRILKQYPPVLQAPLAGTFQIAGNRDNLSLKTLQGTGEARLAVGGGTVTAKNIQLKNGVYQAKLLVNDANVQELAQVPKQIQGQLTGDFNVAGTVDSFQLPAIQATGQARLAVGKGTITASNIQLANGIYRTQLQTNNVPLQRLAQIPKQFYGNLNGQFNVAGSVESFKPETVQAIGQGRLNVDNGGTITASNIQLANGRYQAAVDASGLLLNQFSPQLRGGLNGKLQVAGTTGSFNIANVRAAGQVQLTQGIAGIEQPITAIVGWNGDKLNVERATARDLNATGEIAVKSTAANVPEITALSLNVQAQNYSLRTLNNLPSSLTLGGTADFSGQVTGKPIAPNLVGQIRLRDLTVNKFAFEPALSGDIQSLPGRGVNLDVSGNQDKITLNLDENNRPNSFLVKWQQALATGLSQGDNLAVKVENFPLAVLNLTAPLNPRLGTGTIAGSLTGDILLNRKTLTSATGNIAIAKPEVGRIKGDRLLAEFGYDNGTVTLAKSEFFKGISSYAFAGSFSQTGKGPQVKGNLNVDRGNVQDILTALQLFDLQDFRPDMTTPTYGSAADLNTESVGLANQPKIVQLERYYEIQALLDKQQQQRRDASPVPDLADLKGIFNGSIDVDTATENGLFAKFNFNGKNFAWGREDEPDRYFRAEQIVADGSFENGVLRFLPLRIESNKRLVAFTGNIGGDEQSGQLRVNNFPLKLLNNFVKLPIGLTGNLNGTATVAGSIANPKAKGELQIIDGTLNQKGIQSASASFSYGDGRLNFGSSVSVSGPQPVSIDGSIPYQLPFASIAPDSNQITLNVNVKNEGLVLLNLFTNQVAFEKGEGEVKLTVSGTRQQPIVDGIATLNNAIFSAQALPGKLTDVTGKAQFDFDRIVVESLEGKFSRGKIQATGEIPIFSNQEAEIKNPLSVSLDQLALNLKGIYQGGASGNLQITGAALSPIIGGNVKLQNGQVLLSETNSTTPSNRGMTPLVKQLKQSNPEIDNAVTRFNNLELELGNNVQVSRPPILNFLATGSLSVNGSLNDLLPTGTIKLEQGGVNLFTTQFKLARNYEHTATFSQGLDPDLDIKLFARVLSAIRSIDLGRRKSGTEPDRLEGLAALETVRVEASVKGPASKLNENLELTSSPTRSQPEIVALLGGGFVDTQGRGDSTLGLINIAGSAVLSNFQGTFSQIANAFGLSDFRIFPTIISEDPEAGRGSSSLELAAEAGIDISPKLSVSTIKILTADDAAQWGLNYRINDEFRFRTSTNLFDDSRAVIEFERRF</sequence>
<evidence type="ECO:0000256" key="5">
    <source>
        <dbReference type="SAM" id="Phobius"/>
    </source>
</evidence>
<dbReference type="InterPro" id="IPR007452">
    <property type="entry name" value="TamB_C"/>
</dbReference>
<evidence type="ECO:0000256" key="2">
    <source>
        <dbReference type="ARBA" id="ARBA00022692"/>
    </source>
</evidence>
<keyword evidence="3 5" id="KW-1133">Transmembrane helix</keyword>
<dbReference type="InterPro" id="IPR053022">
    <property type="entry name" value="Chloroplast_translocon_comp"/>
</dbReference>
<keyword evidence="4 5" id="KW-0472">Membrane</keyword>
<reference evidence="7" key="2">
    <citation type="journal article" date="2022" name="Microbiol. Resour. Announc.">
        <title>Metagenome Sequencing to Explore Phylogenomics of Terrestrial Cyanobacteria.</title>
        <authorList>
            <person name="Ward R.D."/>
            <person name="Stajich J.E."/>
            <person name="Johansen J.R."/>
            <person name="Huntemann M."/>
            <person name="Clum A."/>
            <person name="Foster B."/>
            <person name="Foster B."/>
            <person name="Roux S."/>
            <person name="Palaniappan K."/>
            <person name="Varghese N."/>
            <person name="Mukherjee S."/>
            <person name="Reddy T.B.K."/>
            <person name="Daum C."/>
            <person name="Copeland A."/>
            <person name="Chen I.A."/>
            <person name="Ivanova N.N."/>
            <person name="Kyrpides N.C."/>
            <person name="Shapiro N."/>
            <person name="Eloe-Fadrosh E.A."/>
            <person name="Pietrasiak N."/>
        </authorList>
    </citation>
    <scope>NUCLEOTIDE SEQUENCE</scope>
    <source>
        <strain evidence="7">GSE-NOS-MK-12-04C</strain>
    </source>
</reference>
<reference evidence="7" key="1">
    <citation type="submission" date="2021-05" db="EMBL/GenBank/DDBJ databases">
        <authorList>
            <person name="Pietrasiak N."/>
            <person name="Ward R."/>
            <person name="Stajich J.E."/>
            <person name="Kurbessoian T."/>
        </authorList>
    </citation>
    <scope>NUCLEOTIDE SEQUENCE</scope>
    <source>
        <strain evidence="7">GSE-NOS-MK-12-04C</strain>
    </source>
</reference>
<protein>
    <submittedName>
        <fullName evidence="7">Translocation/assembly module TamB domain-containing protein</fullName>
    </submittedName>
</protein>
<dbReference type="PANTHER" id="PTHR34457">
    <property type="entry name" value="EMBRYO DEFECTIVE 2410"/>
    <property type="match status" value="1"/>
</dbReference>
<evidence type="ECO:0000313" key="7">
    <source>
        <dbReference type="EMBL" id="MBW4669118.1"/>
    </source>
</evidence>
<evidence type="ECO:0000313" key="8">
    <source>
        <dbReference type="Proteomes" id="UP000729701"/>
    </source>
</evidence>
<dbReference type="Proteomes" id="UP000729701">
    <property type="component" value="Unassembled WGS sequence"/>
</dbReference>
<proteinExistence type="predicted"/>
<dbReference type="PANTHER" id="PTHR34457:SF3">
    <property type="entry name" value="PROTEIN TIC236, CHLOROPLASTIC"/>
    <property type="match status" value="1"/>
</dbReference>
<comment type="subcellular location">
    <subcellularLocation>
        <location evidence="1">Membrane</location>
        <topology evidence="1">Single-pass membrane protein</topology>
    </subcellularLocation>
</comment>
<gene>
    <name evidence="7" type="ORF">KME60_17245</name>
</gene>